<keyword evidence="6" id="KW-0804">Transcription</keyword>
<dbReference type="PROSITE" id="PS00633">
    <property type="entry name" value="BROMODOMAIN_1"/>
    <property type="match status" value="2"/>
</dbReference>
<evidence type="ECO:0000256" key="2">
    <source>
        <dbReference type="ARBA" id="ARBA00022737"/>
    </source>
</evidence>
<evidence type="ECO:0000256" key="1">
    <source>
        <dbReference type="ARBA" id="ARBA00004123"/>
    </source>
</evidence>
<reference evidence="11 12" key="1">
    <citation type="submission" date="2023-11" db="EMBL/GenBank/DDBJ databases">
        <title>Halocaridina rubra genome assembly.</title>
        <authorList>
            <person name="Smith C."/>
        </authorList>
    </citation>
    <scope>NUCLEOTIDE SEQUENCE [LARGE SCALE GENOMIC DNA]</scope>
    <source>
        <strain evidence="11">EP-1</strain>
        <tissue evidence="11">Whole</tissue>
    </source>
</reference>
<dbReference type="PANTHER" id="PTHR16062">
    <property type="entry name" value="SWI/SNF-RELATED"/>
    <property type="match status" value="1"/>
</dbReference>
<dbReference type="PRINTS" id="PR00503">
    <property type="entry name" value="BROMODOMAIN"/>
</dbReference>
<evidence type="ECO:0000256" key="5">
    <source>
        <dbReference type="ARBA" id="ARBA00023117"/>
    </source>
</evidence>
<feature type="domain" description="Bromo" evidence="10">
    <location>
        <begin position="668"/>
        <end position="738"/>
    </location>
</feature>
<dbReference type="InterPro" id="IPR018359">
    <property type="entry name" value="Bromodomain_CS"/>
</dbReference>
<evidence type="ECO:0000259" key="10">
    <source>
        <dbReference type="PROSITE" id="PS50014"/>
    </source>
</evidence>
<evidence type="ECO:0000256" key="7">
    <source>
        <dbReference type="ARBA" id="ARBA00023242"/>
    </source>
</evidence>
<dbReference type="Proteomes" id="UP001381693">
    <property type="component" value="Unassembled WGS sequence"/>
</dbReference>
<keyword evidence="12" id="KW-1185">Reference proteome</keyword>
<feature type="region of interest" description="Disordered" evidence="9">
    <location>
        <begin position="349"/>
        <end position="382"/>
    </location>
</feature>
<dbReference type="FunFam" id="1.20.920.10:FF:000006">
    <property type="entry name" value="protein polybromo-1 isoform X1"/>
    <property type="match status" value="1"/>
</dbReference>
<keyword evidence="7" id="KW-0539">Nucleus</keyword>
<feature type="region of interest" description="Disordered" evidence="9">
    <location>
        <begin position="1"/>
        <end position="48"/>
    </location>
</feature>
<evidence type="ECO:0000256" key="8">
    <source>
        <dbReference type="PROSITE-ProRule" id="PRU00035"/>
    </source>
</evidence>
<organism evidence="11 12">
    <name type="scientific">Halocaridina rubra</name>
    <name type="common">Hawaiian red shrimp</name>
    <dbReference type="NCBI Taxonomy" id="373956"/>
    <lineage>
        <taxon>Eukaryota</taxon>
        <taxon>Metazoa</taxon>
        <taxon>Ecdysozoa</taxon>
        <taxon>Arthropoda</taxon>
        <taxon>Crustacea</taxon>
        <taxon>Multicrustacea</taxon>
        <taxon>Malacostraca</taxon>
        <taxon>Eumalacostraca</taxon>
        <taxon>Eucarida</taxon>
        <taxon>Decapoda</taxon>
        <taxon>Pleocyemata</taxon>
        <taxon>Caridea</taxon>
        <taxon>Atyoidea</taxon>
        <taxon>Atyidae</taxon>
        <taxon>Halocaridina</taxon>
    </lineage>
</organism>
<dbReference type="InterPro" id="IPR037382">
    <property type="entry name" value="Rsc/polybromo"/>
</dbReference>
<dbReference type="Gene3D" id="1.20.920.10">
    <property type="entry name" value="Bromodomain-like"/>
    <property type="match status" value="5"/>
</dbReference>
<evidence type="ECO:0000256" key="3">
    <source>
        <dbReference type="ARBA" id="ARBA00022853"/>
    </source>
</evidence>
<dbReference type="Pfam" id="PF00439">
    <property type="entry name" value="Bromodomain"/>
    <property type="match status" value="5"/>
</dbReference>
<evidence type="ECO:0000256" key="9">
    <source>
        <dbReference type="SAM" id="MobiDB-lite"/>
    </source>
</evidence>
<keyword evidence="3" id="KW-0156">Chromatin regulator</keyword>
<feature type="region of interest" description="Disordered" evidence="9">
    <location>
        <begin position="484"/>
        <end position="506"/>
    </location>
</feature>
<dbReference type="SMART" id="SM00297">
    <property type="entry name" value="BROMO"/>
    <property type="match status" value="5"/>
</dbReference>
<dbReference type="InterPro" id="IPR001487">
    <property type="entry name" value="Bromodomain"/>
</dbReference>
<dbReference type="InterPro" id="IPR036427">
    <property type="entry name" value="Bromodomain-like_sf"/>
</dbReference>
<dbReference type="PROSITE" id="PS50014">
    <property type="entry name" value="BROMODOMAIN_2"/>
    <property type="match status" value="5"/>
</dbReference>
<dbReference type="GO" id="GO:0006368">
    <property type="term" value="P:transcription elongation by RNA polymerase II"/>
    <property type="evidence" value="ECO:0007669"/>
    <property type="project" value="TreeGrafter"/>
</dbReference>
<feature type="compositionally biased region" description="Acidic residues" evidence="9">
    <location>
        <begin position="488"/>
        <end position="504"/>
    </location>
</feature>
<dbReference type="GO" id="GO:0003682">
    <property type="term" value="F:chromatin binding"/>
    <property type="evidence" value="ECO:0007669"/>
    <property type="project" value="TreeGrafter"/>
</dbReference>
<feature type="compositionally biased region" description="Low complexity" evidence="9">
    <location>
        <begin position="17"/>
        <end position="39"/>
    </location>
</feature>
<keyword evidence="5 8" id="KW-0103">Bromodomain</keyword>
<evidence type="ECO:0000256" key="6">
    <source>
        <dbReference type="ARBA" id="ARBA00023163"/>
    </source>
</evidence>
<name>A0AAN9AEV3_HALRR</name>
<evidence type="ECO:0000256" key="4">
    <source>
        <dbReference type="ARBA" id="ARBA00023015"/>
    </source>
</evidence>
<gene>
    <name evidence="11" type="primary">PBRM1_1</name>
    <name evidence="11" type="ORF">SK128_014244</name>
</gene>
<evidence type="ECO:0000313" key="11">
    <source>
        <dbReference type="EMBL" id="KAK7081997.1"/>
    </source>
</evidence>
<dbReference type="AlphaFoldDB" id="A0AAN9AEV3"/>
<protein>
    <submittedName>
        <fullName evidence="11">Protein polybromo-1</fullName>
    </submittedName>
</protein>
<keyword evidence="4" id="KW-0805">Transcription regulation</keyword>
<sequence length="803" mass="93061">MPKRKRPAEGEEGEGAGASPAAAGGVSSPSTPSGAATTSLIEGRPKRRRNDTTLVDTIQYIFDALRNKKKDDDVYTCEPFLRVPKKKTEPQYYEMIKNPIDMLKIQQKIKTDVYNDLEEFCKDVQLLVDNGKLYYAKSTDEYKDACELFEIFLVAKDRAPEEINKEKMRQQASDEDDKHNKARQRGRFTKPNIAMSAPMILEEDGEPMTMDDVIEELFGAIMTAMDPEGRLYNYDFRLLPSRDKYPEYYHVIDKPTDLKSIANKIVHKNYSHIDEVTDDLNLLFNNACAFNEPGSRIFKDARILKKLTQLRKDDLVQILHAKKSVRLRSKRSVTNKLWSELMAGLEDGMELPLPEEDSSGTEMPLGPAHEDEESDEDVDPDNPQWQLFLAAKNLTSPTEPYYNLSEPFRRLPNRRWHADYYVEIRNPISLSQIRKKIVKGEYQFISEMVDDFNLMFDNAQQYNRPDSRIYRDAVRLQKFVQNKSEELSGGDEEDTDSDSDDDDSLSQNKRCFARLGRPLTFKRRAKILFKTLMDYMTEDGRQPIVAFIEKPDRRAYPDYYEVIAQPIDMETIEAKIKGDRYVSEEELVADFKLMLRNCQRYNEEGSVIYSDATVLDKVLNEKIRELNQGDPSPGKGKLGKRSKYSQYLNTSKMLRLLFNAVRDYRDNDNRQISEVFLKLPSKTLYPDYYEVIKQPIDMERILQKLKSGVYMTVDDMLADMTLMFQNACRYNEPDSQIYRDALTLQKLALQKRLELSSSEDGIPKVGALVQELLMSLFICVFNHEDELGRYTAESFFELPDYEE</sequence>
<proteinExistence type="predicted"/>
<feature type="domain" description="Bromo" evidence="10">
    <location>
        <begin position="539"/>
        <end position="609"/>
    </location>
</feature>
<keyword evidence="2" id="KW-0677">Repeat</keyword>
<feature type="non-terminal residue" evidence="11">
    <location>
        <position position="803"/>
    </location>
</feature>
<feature type="compositionally biased region" description="Acidic residues" evidence="9">
    <location>
        <begin position="349"/>
        <end position="359"/>
    </location>
</feature>
<dbReference type="GO" id="GO:0006338">
    <property type="term" value="P:chromatin remodeling"/>
    <property type="evidence" value="ECO:0007669"/>
    <property type="project" value="InterPro"/>
</dbReference>
<feature type="domain" description="Bromo" evidence="10">
    <location>
        <begin position="72"/>
        <end position="142"/>
    </location>
</feature>
<comment type="subcellular location">
    <subcellularLocation>
        <location evidence="1">Nucleus</location>
    </subcellularLocation>
</comment>
<feature type="domain" description="Bromo" evidence="10">
    <location>
        <begin position="400"/>
        <end position="470"/>
    </location>
</feature>
<feature type="region of interest" description="Disordered" evidence="9">
    <location>
        <begin position="163"/>
        <end position="186"/>
    </location>
</feature>
<dbReference type="GO" id="GO:0016586">
    <property type="term" value="C:RSC-type complex"/>
    <property type="evidence" value="ECO:0007669"/>
    <property type="project" value="InterPro"/>
</dbReference>
<comment type="caution">
    <text evidence="11">The sequence shown here is derived from an EMBL/GenBank/DDBJ whole genome shotgun (WGS) entry which is preliminary data.</text>
</comment>
<dbReference type="SUPFAM" id="SSF47370">
    <property type="entry name" value="Bromodomain"/>
    <property type="match status" value="5"/>
</dbReference>
<evidence type="ECO:0000313" key="12">
    <source>
        <dbReference type="Proteomes" id="UP001381693"/>
    </source>
</evidence>
<accession>A0AAN9AEV3</accession>
<dbReference type="EMBL" id="JAXCGZ010004276">
    <property type="protein sequence ID" value="KAK7081997.1"/>
    <property type="molecule type" value="Genomic_DNA"/>
</dbReference>
<dbReference type="PANTHER" id="PTHR16062:SF19">
    <property type="entry name" value="PROTEIN POLYBROMO-1"/>
    <property type="match status" value="1"/>
</dbReference>
<feature type="compositionally biased region" description="Acidic residues" evidence="9">
    <location>
        <begin position="370"/>
        <end position="380"/>
    </location>
</feature>
<feature type="domain" description="Bromo" evidence="10">
    <location>
        <begin position="228"/>
        <end position="298"/>
    </location>
</feature>